<dbReference type="GO" id="GO:0008107">
    <property type="term" value="F:galactoside 2-alpha-L-fucosyltransferase activity"/>
    <property type="evidence" value="ECO:0007669"/>
    <property type="project" value="InterPro"/>
</dbReference>
<keyword evidence="2 3" id="KW-0808">Transferase</keyword>
<keyword evidence="4" id="KW-1185">Reference proteome</keyword>
<evidence type="ECO:0000313" key="4">
    <source>
        <dbReference type="Proteomes" id="UP000438914"/>
    </source>
</evidence>
<reference evidence="3 4" key="1">
    <citation type="submission" date="2019-08" db="EMBL/GenBank/DDBJ databases">
        <title>In-depth cultivation of the pig gut microbiome towards novel bacterial diversity and tailored functional studies.</title>
        <authorList>
            <person name="Wylensek D."/>
            <person name="Hitch T.C.A."/>
            <person name="Clavel T."/>
        </authorList>
    </citation>
    <scope>NUCLEOTIDE SEQUENCE [LARGE SCALE GENOMIC DNA]</scope>
    <source>
        <strain evidence="3 4">LKV-178-WT-2A</strain>
    </source>
</reference>
<dbReference type="Pfam" id="PF01531">
    <property type="entry name" value="Glyco_transf_11"/>
    <property type="match status" value="1"/>
</dbReference>
<evidence type="ECO:0000256" key="2">
    <source>
        <dbReference type="ARBA" id="ARBA00022679"/>
    </source>
</evidence>
<protein>
    <submittedName>
        <fullName evidence="3">Glycosyltransferase</fullName>
    </submittedName>
</protein>
<dbReference type="GO" id="GO:0005975">
    <property type="term" value="P:carbohydrate metabolic process"/>
    <property type="evidence" value="ECO:0007669"/>
    <property type="project" value="InterPro"/>
</dbReference>
<dbReference type="Proteomes" id="UP000438914">
    <property type="component" value="Unassembled WGS sequence"/>
</dbReference>
<dbReference type="GO" id="GO:0016020">
    <property type="term" value="C:membrane"/>
    <property type="evidence" value="ECO:0007669"/>
    <property type="project" value="InterPro"/>
</dbReference>
<dbReference type="AlphaFoldDB" id="A0A7K0KDK0"/>
<accession>A0A7K0KDK0</accession>
<dbReference type="EMBL" id="VUNG01000003">
    <property type="protein sequence ID" value="MST83545.1"/>
    <property type="molecule type" value="Genomic_DNA"/>
</dbReference>
<evidence type="ECO:0000256" key="1">
    <source>
        <dbReference type="ARBA" id="ARBA00022676"/>
    </source>
</evidence>
<dbReference type="InterPro" id="IPR002516">
    <property type="entry name" value="Glyco_trans_11"/>
</dbReference>
<proteinExistence type="predicted"/>
<evidence type="ECO:0000313" key="3">
    <source>
        <dbReference type="EMBL" id="MST83545.1"/>
    </source>
</evidence>
<comment type="caution">
    <text evidence="3">The sequence shown here is derived from an EMBL/GenBank/DDBJ whole genome shotgun (WGS) entry which is preliminary data.</text>
</comment>
<name>A0A7K0KDK0_9BACT</name>
<organism evidence="3 4">
    <name type="scientific">Hallella mizrahii</name>
    <dbReference type="NCBI Taxonomy" id="2606637"/>
    <lineage>
        <taxon>Bacteria</taxon>
        <taxon>Pseudomonadati</taxon>
        <taxon>Bacteroidota</taxon>
        <taxon>Bacteroidia</taxon>
        <taxon>Bacteroidales</taxon>
        <taxon>Prevotellaceae</taxon>
        <taxon>Hallella</taxon>
    </lineage>
</organism>
<dbReference type="RefSeq" id="WP_154533124.1">
    <property type="nucleotide sequence ID" value="NZ_VUNG01000003.1"/>
</dbReference>
<dbReference type="PANTHER" id="PTHR11927:SF9">
    <property type="entry name" value="L-FUCOSYLTRANSFERASE"/>
    <property type="match status" value="1"/>
</dbReference>
<dbReference type="PANTHER" id="PTHR11927">
    <property type="entry name" value="GALACTOSIDE 2-L-FUCOSYLTRANSFERASE"/>
    <property type="match status" value="1"/>
</dbReference>
<gene>
    <name evidence="3" type="ORF">FYJ73_02400</name>
</gene>
<sequence>MIFVRDKGRMCNNILQYAHLYAWGREHHRATLSMRFAYKYRYFHICDTPHHSMAWYLMGKYGAKLHLLPVVTFPFHEGDTTQQEQALLRHRHCVAEGWGVRFYDLFMKYKQEIIRLFAFHDDVEAVAARRMREAEGTAKPGTGGVIRLGVHIRRGDYATWQGGRYLYTDEQYLNIIRQTMALYTDRRVMVYICGNDPQLNRQLYIDTLGAEHVCFPDGNPGEDLCLLSHCDALIGAPSTFTLVASMYHNVPLYWIENPEQPLTPQCFRHFDELFRKIH</sequence>
<keyword evidence="1" id="KW-0328">Glycosyltransferase</keyword>